<dbReference type="InterPro" id="IPR014757">
    <property type="entry name" value="Tscrpt_reg_IclR_C"/>
</dbReference>
<evidence type="ECO:0000256" key="3">
    <source>
        <dbReference type="ARBA" id="ARBA00023163"/>
    </source>
</evidence>
<dbReference type="PROSITE" id="PS51078">
    <property type="entry name" value="ICLR_ED"/>
    <property type="match status" value="1"/>
</dbReference>
<evidence type="ECO:0000256" key="2">
    <source>
        <dbReference type="ARBA" id="ARBA00023125"/>
    </source>
</evidence>
<dbReference type="InterPro" id="IPR050707">
    <property type="entry name" value="HTH_MetabolicPath_Reg"/>
</dbReference>
<dbReference type="GO" id="GO:0003677">
    <property type="term" value="F:DNA binding"/>
    <property type="evidence" value="ECO:0007669"/>
    <property type="project" value="UniProtKB-KW"/>
</dbReference>
<dbReference type="Gene3D" id="3.30.450.40">
    <property type="match status" value="1"/>
</dbReference>
<gene>
    <name evidence="6" type="ORF">ATO9_18900</name>
</gene>
<sequence>METTQQISTKSGGDHIVKSVARTCQTLVYFDEVRRPLSVVEVSKELGYPQSSTSALLKSLVKLGFLTHDSRKKSYFPTERVPLLGSWMNPDLFGEGTIHRLLKNISERTQHVVVLATKNGDEAEYVQVILPKDSPIHHISLGTRRPLGNSGVGRVLMSRFSDDEVRSLFRKINAYRAPDKPAVDVKAFVASLAETRAKGYYLSTDQVVQGSGLISMPFPNHLSSRLFAVGVGAPTDVILRSEAEIVGIMREEIVRNLKKMDQQSLTS</sequence>
<evidence type="ECO:0000259" key="4">
    <source>
        <dbReference type="PROSITE" id="PS51077"/>
    </source>
</evidence>
<dbReference type="AlphaFoldDB" id="A0A0A0E9W7"/>
<protein>
    <submittedName>
        <fullName evidence="6">Transcriptional regulator</fullName>
    </submittedName>
</protein>
<evidence type="ECO:0000313" key="7">
    <source>
        <dbReference type="Proteomes" id="UP000030004"/>
    </source>
</evidence>
<dbReference type="Proteomes" id="UP000030004">
    <property type="component" value="Unassembled WGS sequence"/>
</dbReference>
<reference evidence="6 7" key="1">
    <citation type="journal article" date="2015" name="Antonie Van Leeuwenhoek">
        <title>Pseudooceanicola atlanticus gen. nov. sp. nov., isolated from surface seawater of the Atlantic Ocean and reclassification of Oceanicola batsensis, Oceanicola marinus, Oceanicola nitratireducens, Oceanicola nanhaiensis, Oceanicola antarcticus and Oceanicola flagellatus, as Pseudooceanicola batsensis comb. nov., Pseudooceanicola marinus comb. nov., Pseudooceanicola nitratireducens comb. nov., Pseudooceanicola nanhaiensis comb. nov., Pseudooceanicola antarcticus comb. nov., and Pseudooceanicola flagellatus comb. nov.</title>
        <authorList>
            <person name="Lai Q."/>
            <person name="Li G."/>
            <person name="Liu X."/>
            <person name="Du Y."/>
            <person name="Sun F."/>
            <person name="Shao Z."/>
        </authorList>
    </citation>
    <scope>NUCLEOTIDE SEQUENCE [LARGE SCALE GENOMIC DNA]</scope>
    <source>
        <strain evidence="6 7">22II-s11g</strain>
    </source>
</reference>
<dbReference type="EMBL" id="AQQX01000012">
    <property type="protein sequence ID" value="KGM47259.1"/>
    <property type="molecule type" value="Genomic_DNA"/>
</dbReference>
<dbReference type="SMART" id="SM00346">
    <property type="entry name" value="HTH_ICLR"/>
    <property type="match status" value="1"/>
</dbReference>
<keyword evidence="7" id="KW-1185">Reference proteome</keyword>
<comment type="caution">
    <text evidence="6">The sequence shown here is derived from an EMBL/GenBank/DDBJ whole genome shotgun (WGS) entry which is preliminary data.</text>
</comment>
<dbReference type="Gene3D" id="1.10.10.10">
    <property type="entry name" value="Winged helix-like DNA-binding domain superfamily/Winged helix DNA-binding domain"/>
    <property type="match status" value="1"/>
</dbReference>
<dbReference type="InterPro" id="IPR029016">
    <property type="entry name" value="GAF-like_dom_sf"/>
</dbReference>
<proteinExistence type="predicted"/>
<dbReference type="STRING" id="1461694.ATO9_18900"/>
<dbReference type="SUPFAM" id="SSF55781">
    <property type="entry name" value="GAF domain-like"/>
    <property type="match status" value="1"/>
</dbReference>
<evidence type="ECO:0000259" key="5">
    <source>
        <dbReference type="PROSITE" id="PS51078"/>
    </source>
</evidence>
<dbReference type="InterPro" id="IPR036390">
    <property type="entry name" value="WH_DNA-bd_sf"/>
</dbReference>
<accession>A0A0A0E9W7</accession>
<keyword evidence="3" id="KW-0804">Transcription</keyword>
<dbReference type="PANTHER" id="PTHR30136">
    <property type="entry name" value="HELIX-TURN-HELIX TRANSCRIPTIONAL REGULATOR, ICLR FAMILY"/>
    <property type="match status" value="1"/>
</dbReference>
<organism evidence="6 7">
    <name type="scientific">Pseudooceanicola atlanticus</name>
    <dbReference type="NCBI Taxonomy" id="1461694"/>
    <lineage>
        <taxon>Bacteria</taxon>
        <taxon>Pseudomonadati</taxon>
        <taxon>Pseudomonadota</taxon>
        <taxon>Alphaproteobacteria</taxon>
        <taxon>Rhodobacterales</taxon>
        <taxon>Paracoccaceae</taxon>
        <taxon>Pseudooceanicola</taxon>
    </lineage>
</organism>
<dbReference type="Pfam" id="PF09339">
    <property type="entry name" value="HTH_IclR"/>
    <property type="match status" value="1"/>
</dbReference>
<dbReference type="PANTHER" id="PTHR30136:SF35">
    <property type="entry name" value="HTH-TYPE TRANSCRIPTIONAL REGULATOR RV1719"/>
    <property type="match status" value="1"/>
</dbReference>
<evidence type="ECO:0000313" key="6">
    <source>
        <dbReference type="EMBL" id="KGM47259.1"/>
    </source>
</evidence>
<dbReference type="eggNOG" id="COG1414">
    <property type="taxonomic scope" value="Bacteria"/>
</dbReference>
<evidence type="ECO:0000256" key="1">
    <source>
        <dbReference type="ARBA" id="ARBA00023015"/>
    </source>
</evidence>
<dbReference type="PROSITE" id="PS51077">
    <property type="entry name" value="HTH_ICLR"/>
    <property type="match status" value="1"/>
</dbReference>
<dbReference type="InterPro" id="IPR036388">
    <property type="entry name" value="WH-like_DNA-bd_sf"/>
</dbReference>
<dbReference type="SUPFAM" id="SSF46785">
    <property type="entry name" value="Winged helix' DNA-binding domain"/>
    <property type="match status" value="1"/>
</dbReference>
<dbReference type="GO" id="GO:0003700">
    <property type="term" value="F:DNA-binding transcription factor activity"/>
    <property type="evidence" value="ECO:0007669"/>
    <property type="project" value="TreeGrafter"/>
</dbReference>
<keyword evidence="2" id="KW-0238">DNA-binding</keyword>
<dbReference type="Pfam" id="PF01614">
    <property type="entry name" value="IclR_C"/>
    <property type="match status" value="1"/>
</dbReference>
<feature type="domain" description="IclR-ED" evidence="5">
    <location>
        <begin position="80"/>
        <end position="267"/>
    </location>
</feature>
<dbReference type="GO" id="GO:0045892">
    <property type="term" value="P:negative regulation of DNA-templated transcription"/>
    <property type="evidence" value="ECO:0007669"/>
    <property type="project" value="TreeGrafter"/>
</dbReference>
<feature type="domain" description="HTH iclR-type" evidence="4">
    <location>
        <begin position="17"/>
        <end position="79"/>
    </location>
</feature>
<name>A0A0A0E9W7_9RHOB</name>
<keyword evidence="1" id="KW-0805">Transcription regulation</keyword>
<dbReference type="RefSeq" id="WP_043753004.1">
    <property type="nucleotide sequence ID" value="NZ_AQQX01000012.1"/>
</dbReference>
<dbReference type="OrthoDB" id="1634354at2"/>
<dbReference type="InterPro" id="IPR005471">
    <property type="entry name" value="Tscrpt_reg_IclR_N"/>
</dbReference>